<dbReference type="AlphaFoldDB" id="A0A7W6W8W9"/>
<dbReference type="InterPro" id="IPR035965">
    <property type="entry name" value="PAS-like_dom_sf"/>
</dbReference>
<dbReference type="SUPFAM" id="SSF47226">
    <property type="entry name" value="Histidine-containing phosphotransfer domain, HPT domain"/>
    <property type="match status" value="1"/>
</dbReference>
<dbReference type="NCBIfam" id="TIGR00229">
    <property type="entry name" value="sensory_box"/>
    <property type="match status" value="1"/>
</dbReference>
<feature type="region of interest" description="Disordered" evidence="14">
    <location>
        <begin position="1"/>
        <end position="43"/>
    </location>
</feature>
<evidence type="ECO:0000259" key="19">
    <source>
        <dbReference type="PROSITE" id="PS50894"/>
    </source>
</evidence>
<dbReference type="Pfam" id="PF02518">
    <property type="entry name" value="HATPase_c"/>
    <property type="match status" value="1"/>
</dbReference>
<dbReference type="Proteomes" id="UP000554286">
    <property type="component" value="Unassembled WGS sequence"/>
</dbReference>
<dbReference type="InterPro" id="IPR000014">
    <property type="entry name" value="PAS"/>
</dbReference>
<keyword evidence="8" id="KW-0067">ATP-binding</keyword>
<evidence type="ECO:0000259" key="17">
    <source>
        <dbReference type="PROSITE" id="PS50112"/>
    </source>
</evidence>
<protein>
    <recommendedName>
        <fullName evidence="3">histidine kinase</fullName>
        <ecNumber evidence="3">2.7.13.3</ecNumber>
    </recommendedName>
</protein>
<dbReference type="PROSITE" id="PS50112">
    <property type="entry name" value="PAS"/>
    <property type="match status" value="1"/>
</dbReference>
<dbReference type="SUPFAM" id="SSF55785">
    <property type="entry name" value="PYP-like sensor domain (PAS domain)"/>
    <property type="match status" value="1"/>
</dbReference>
<evidence type="ECO:0000256" key="13">
    <source>
        <dbReference type="PROSITE-ProRule" id="PRU00169"/>
    </source>
</evidence>
<dbReference type="InterPro" id="IPR036641">
    <property type="entry name" value="HPT_dom_sf"/>
</dbReference>
<dbReference type="Gene3D" id="1.20.120.160">
    <property type="entry name" value="HPT domain"/>
    <property type="match status" value="1"/>
</dbReference>
<dbReference type="InterPro" id="IPR000700">
    <property type="entry name" value="PAS-assoc_C"/>
</dbReference>
<reference evidence="20 21" key="1">
    <citation type="submission" date="2020-08" db="EMBL/GenBank/DDBJ databases">
        <title>Genome sequencing of Purple Non-Sulfur Bacteria from various extreme environments.</title>
        <authorList>
            <person name="Mayer M."/>
        </authorList>
    </citation>
    <scope>NUCLEOTIDE SEQUENCE [LARGE SCALE GENOMIC DNA]</scope>
    <source>
        <strain evidence="20 21">JA131</strain>
    </source>
</reference>
<dbReference type="SMART" id="SM00388">
    <property type="entry name" value="HisKA"/>
    <property type="match status" value="1"/>
</dbReference>
<dbReference type="SUPFAM" id="SSF52172">
    <property type="entry name" value="CheY-like"/>
    <property type="match status" value="1"/>
</dbReference>
<dbReference type="CDD" id="cd00082">
    <property type="entry name" value="HisKA"/>
    <property type="match status" value="1"/>
</dbReference>
<dbReference type="InterPro" id="IPR011006">
    <property type="entry name" value="CheY-like_superfamily"/>
</dbReference>
<dbReference type="PRINTS" id="PR00344">
    <property type="entry name" value="BCTRLSENSOR"/>
</dbReference>
<evidence type="ECO:0000256" key="1">
    <source>
        <dbReference type="ARBA" id="ARBA00000085"/>
    </source>
</evidence>
<dbReference type="InterPro" id="IPR005467">
    <property type="entry name" value="His_kinase_dom"/>
</dbReference>
<feature type="domain" description="HPt" evidence="19">
    <location>
        <begin position="620"/>
        <end position="720"/>
    </location>
</feature>
<dbReference type="SUPFAM" id="SSF47384">
    <property type="entry name" value="Homodimeric domain of signal transducing histidine kinase"/>
    <property type="match status" value="1"/>
</dbReference>
<dbReference type="PROSITE" id="PS50113">
    <property type="entry name" value="PAC"/>
    <property type="match status" value="1"/>
</dbReference>
<evidence type="ECO:0000256" key="5">
    <source>
        <dbReference type="ARBA" id="ARBA00022553"/>
    </source>
</evidence>
<dbReference type="SMART" id="SM00387">
    <property type="entry name" value="HATPase_c"/>
    <property type="match status" value="1"/>
</dbReference>
<evidence type="ECO:0000256" key="11">
    <source>
        <dbReference type="ARBA" id="ARBA00023136"/>
    </source>
</evidence>
<keyword evidence="7" id="KW-0547">Nucleotide-binding</keyword>
<dbReference type="GO" id="GO:0005524">
    <property type="term" value="F:ATP binding"/>
    <property type="evidence" value="ECO:0007669"/>
    <property type="project" value="UniProtKB-KW"/>
</dbReference>
<dbReference type="RefSeq" id="WP_184042919.1">
    <property type="nucleotide sequence ID" value="NZ_JACIGK010000005.1"/>
</dbReference>
<dbReference type="Gene3D" id="1.10.287.130">
    <property type="match status" value="1"/>
</dbReference>
<dbReference type="FunFam" id="3.30.565.10:FF:000010">
    <property type="entry name" value="Sensor histidine kinase RcsC"/>
    <property type="match status" value="1"/>
</dbReference>
<evidence type="ECO:0000259" key="16">
    <source>
        <dbReference type="PROSITE" id="PS50110"/>
    </source>
</evidence>
<dbReference type="CDD" id="cd16922">
    <property type="entry name" value="HATPase_EvgS-ArcB-TorS-like"/>
    <property type="match status" value="1"/>
</dbReference>
<dbReference type="Gene3D" id="3.30.450.20">
    <property type="entry name" value="PAS domain"/>
    <property type="match status" value="1"/>
</dbReference>
<dbReference type="SUPFAM" id="SSF55874">
    <property type="entry name" value="ATPase domain of HSP90 chaperone/DNA topoisomerase II/histidine kinase"/>
    <property type="match status" value="1"/>
</dbReference>
<dbReference type="InterPro" id="IPR013767">
    <property type="entry name" value="PAS_fold"/>
</dbReference>
<dbReference type="InterPro" id="IPR003661">
    <property type="entry name" value="HisK_dim/P_dom"/>
</dbReference>
<dbReference type="Pfam" id="PF00989">
    <property type="entry name" value="PAS"/>
    <property type="match status" value="1"/>
</dbReference>
<evidence type="ECO:0000256" key="7">
    <source>
        <dbReference type="ARBA" id="ARBA00022741"/>
    </source>
</evidence>
<dbReference type="PROSITE" id="PS50109">
    <property type="entry name" value="HIS_KIN"/>
    <property type="match status" value="1"/>
</dbReference>
<sequence length="728" mass="77866">MTCPVSAPGSGDAPAEAARASAPPGEHCPFSPSAHTSGADPPRRCEQQMRAAIDAALDCIIAVDAEGRIVDFNPAAEETFGYRRDEVLGRIMSGLIIPPALRAAHDAGMERLRRTGVSRVVGQRLDLEAMRANGEVFPCELAISATDTQTDPVYVAYLRDISDRVESEQALKEALARAEEASRVKSRFLAMMSHEIRTPLNGVLGVLGLLEDSPLTPEQYHWVRTGVDSATGLLDIINDILDFSKIEAGQMRLEAEDFSLVTLIDGALDLMRPRTIGKDITLVRDMSAALPGAMTGDAGRLRQILLNLLSNALKFTETGVITVTAAPLADAPSDESWVRLTVSDTGRGIPQDRQSELFQEFVCLDTGLDRTTGGTGLGLVICRRLAEMMGGRIHFESEHGSGSRFHVDLPLPAAQAMPMDGARTATGTATLAPPDTATGAAAAAAAERRGKPIRILLAEDNQTNAMVAKAMIGKAGYRIDTVANGAEAVQAARTLPYDLILMDVSMPVMDGLEATRRIRDLPGRKARIPIVAMTAHAMRDEREAFWQAGMNDCLPKPTTRDHVLGVIRQWTSLRSWDQLHEDTPTDAPATAEHAAAPAAPYDDTPALDVQVLARLAQETGTDLLPHLTEVFADNVLTLTHGLIDAITASDATALERVAHSLASSAGTFGAMTLHRQARHVETLCMEGDTSTAFQAATQIQEESERLLTELPQAVAAIQADDVAATGTA</sequence>
<evidence type="ECO:0000313" key="20">
    <source>
        <dbReference type="EMBL" id="MBB4265294.1"/>
    </source>
</evidence>
<dbReference type="CDD" id="cd00130">
    <property type="entry name" value="PAS"/>
    <property type="match status" value="1"/>
</dbReference>
<keyword evidence="5 13" id="KW-0597">Phosphoprotein</keyword>
<dbReference type="Gene3D" id="3.40.50.2300">
    <property type="match status" value="1"/>
</dbReference>
<evidence type="ECO:0000313" key="21">
    <source>
        <dbReference type="Proteomes" id="UP000554286"/>
    </source>
</evidence>
<evidence type="ECO:0000256" key="6">
    <source>
        <dbReference type="ARBA" id="ARBA00022692"/>
    </source>
</evidence>
<gene>
    <name evidence="20" type="ORF">GGD89_000912</name>
</gene>
<evidence type="ECO:0000256" key="2">
    <source>
        <dbReference type="ARBA" id="ARBA00004651"/>
    </source>
</evidence>
<dbReference type="Pfam" id="PF01627">
    <property type="entry name" value="Hpt"/>
    <property type="match status" value="1"/>
</dbReference>
<name>A0A7W6W8W9_9PROT</name>
<evidence type="ECO:0000259" key="15">
    <source>
        <dbReference type="PROSITE" id="PS50109"/>
    </source>
</evidence>
<dbReference type="CDD" id="cd17546">
    <property type="entry name" value="REC_hyHK_CKI1_RcsC-like"/>
    <property type="match status" value="1"/>
</dbReference>
<evidence type="ECO:0000256" key="12">
    <source>
        <dbReference type="PROSITE-ProRule" id="PRU00110"/>
    </source>
</evidence>
<feature type="modified residue" description="Phosphohistidine" evidence="12">
    <location>
        <position position="659"/>
    </location>
</feature>
<evidence type="ECO:0000259" key="18">
    <source>
        <dbReference type="PROSITE" id="PS50113"/>
    </source>
</evidence>
<keyword evidence="9" id="KW-1133">Transmembrane helix</keyword>
<dbReference type="GO" id="GO:0000155">
    <property type="term" value="F:phosphorelay sensor kinase activity"/>
    <property type="evidence" value="ECO:0007669"/>
    <property type="project" value="InterPro"/>
</dbReference>
<dbReference type="PANTHER" id="PTHR45339:SF1">
    <property type="entry name" value="HYBRID SIGNAL TRANSDUCTION HISTIDINE KINASE J"/>
    <property type="match status" value="1"/>
</dbReference>
<dbReference type="GO" id="GO:0006355">
    <property type="term" value="P:regulation of DNA-templated transcription"/>
    <property type="evidence" value="ECO:0007669"/>
    <property type="project" value="InterPro"/>
</dbReference>
<feature type="domain" description="PAS" evidence="17">
    <location>
        <begin position="45"/>
        <end position="124"/>
    </location>
</feature>
<dbReference type="PANTHER" id="PTHR45339">
    <property type="entry name" value="HYBRID SIGNAL TRANSDUCTION HISTIDINE KINASE J"/>
    <property type="match status" value="1"/>
</dbReference>
<feature type="domain" description="Histidine kinase" evidence="15">
    <location>
        <begin position="191"/>
        <end position="413"/>
    </location>
</feature>
<organism evidence="20 21">
    <name type="scientific">Roseospira visakhapatnamensis</name>
    <dbReference type="NCBI Taxonomy" id="390880"/>
    <lineage>
        <taxon>Bacteria</taxon>
        <taxon>Pseudomonadati</taxon>
        <taxon>Pseudomonadota</taxon>
        <taxon>Alphaproteobacteria</taxon>
        <taxon>Rhodospirillales</taxon>
        <taxon>Rhodospirillaceae</taxon>
        <taxon>Roseospira</taxon>
    </lineage>
</organism>
<dbReference type="Gene3D" id="3.30.565.10">
    <property type="entry name" value="Histidine kinase-like ATPase, C-terminal domain"/>
    <property type="match status" value="1"/>
</dbReference>
<keyword evidence="21" id="KW-1185">Reference proteome</keyword>
<evidence type="ECO:0000256" key="3">
    <source>
        <dbReference type="ARBA" id="ARBA00012438"/>
    </source>
</evidence>
<keyword evidence="10" id="KW-0902">Two-component regulatory system</keyword>
<dbReference type="EC" id="2.7.13.3" evidence="3"/>
<dbReference type="InterPro" id="IPR036097">
    <property type="entry name" value="HisK_dim/P_sf"/>
</dbReference>
<keyword evidence="6" id="KW-0812">Transmembrane</keyword>
<dbReference type="PROSITE" id="PS50894">
    <property type="entry name" value="HPT"/>
    <property type="match status" value="1"/>
</dbReference>
<feature type="modified residue" description="4-aspartylphosphate" evidence="13">
    <location>
        <position position="503"/>
    </location>
</feature>
<comment type="caution">
    <text evidence="20">The sequence shown here is derived from an EMBL/GenBank/DDBJ whole genome shotgun (WGS) entry which is preliminary data.</text>
</comment>
<keyword evidence="4" id="KW-1003">Cell membrane</keyword>
<dbReference type="InterPro" id="IPR008207">
    <property type="entry name" value="Sig_transdc_His_kin_Hpt_dom"/>
</dbReference>
<feature type="compositionally biased region" description="Low complexity" evidence="14">
    <location>
        <begin position="585"/>
        <end position="600"/>
    </location>
</feature>
<evidence type="ECO:0000256" key="10">
    <source>
        <dbReference type="ARBA" id="ARBA00023012"/>
    </source>
</evidence>
<evidence type="ECO:0000256" key="9">
    <source>
        <dbReference type="ARBA" id="ARBA00022989"/>
    </source>
</evidence>
<dbReference type="InterPro" id="IPR001789">
    <property type="entry name" value="Sig_transdc_resp-reg_receiver"/>
</dbReference>
<dbReference type="InterPro" id="IPR036890">
    <property type="entry name" value="HATPase_C_sf"/>
</dbReference>
<feature type="region of interest" description="Disordered" evidence="14">
    <location>
        <begin position="580"/>
        <end position="600"/>
    </location>
</feature>
<dbReference type="SMART" id="SM00091">
    <property type="entry name" value="PAS"/>
    <property type="match status" value="1"/>
</dbReference>
<evidence type="ECO:0000256" key="4">
    <source>
        <dbReference type="ARBA" id="ARBA00022475"/>
    </source>
</evidence>
<dbReference type="GO" id="GO:0005886">
    <property type="term" value="C:plasma membrane"/>
    <property type="evidence" value="ECO:0007669"/>
    <property type="project" value="UniProtKB-SubCell"/>
</dbReference>
<dbReference type="SMART" id="SM00448">
    <property type="entry name" value="REC"/>
    <property type="match status" value="1"/>
</dbReference>
<feature type="compositionally biased region" description="Low complexity" evidence="14">
    <location>
        <begin position="13"/>
        <end position="24"/>
    </location>
</feature>
<comment type="subcellular location">
    <subcellularLocation>
        <location evidence="2">Cell membrane</location>
        <topology evidence="2">Multi-pass membrane protein</topology>
    </subcellularLocation>
</comment>
<comment type="catalytic activity">
    <reaction evidence="1">
        <text>ATP + protein L-histidine = ADP + protein N-phospho-L-histidine.</text>
        <dbReference type="EC" id="2.7.13.3"/>
    </reaction>
</comment>
<accession>A0A7W6W8W9</accession>
<dbReference type="InterPro" id="IPR004358">
    <property type="entry name" value="Sig_transdc_His_kin-like_C"/>
</dbReference>
<dbReference type="EMBL" id="JACIGK010000005">
    <property type="protein sequence ID" value="MBB4265294.1"/>
    <property type="molecule type" value="Genomic_DNA"/>
</dbReference>
<dbReference type="Pfam" id="PF00512">
    <property type="entry name" value="HisKA"/>
    <property type="match status" value="1"/>
</dbReference>
<dbReference type="Pfam" id="PF00072">
    <property type="entry name" value="Response_reg"/>
    <property type="match status" value="1"/>
</dbReference>
<evidence type="ECO:0000256" key="14">
    <source>
        <dbReference type="SAM" id="MobiDB-lite"/>
    </source>
</evidence>
<dbReference type="InterPro" id="IPR003594">
    <property type="entry name" value="HATPase_dom"/>
</dbReference>
<evidence type="ECO:0000256" key="8">
    <source>
        <dbReference type="ARBA" id="ARBA00022840"/>
    </source>
</evidence>
<feature type="domain" description="PAC" evidence="18">
    <location>
        <begin position="123"/>
        <end position="173"/>
    </location>
</feature>
<dbReference type="PROSITE" id="PS50110">
    <property type="entry name" value="RESPONSE_REGULATORY"/>
    <property type="match status" value="1"/>
</dbReference>
<keyword evidence="11" id="KW-0472">Membrane</keyword>
<proteinExistence type="predicted"/>
<feature type="domain" description="Response regulatory" evidence="16">
    <location>
        <begin position="454"/>
        <end position="571"/>
    </location>
</feature>